<dbReference type="EMBL" id="EU976903">
    <property type="protein sequence ID" value="ACG49021.1"/>
    <property type="molecule type" value="mRNA"/>
</dbReference>
<evidence type="ECO:0000313" key="1">
    <source>
        <dbReference type="EMBL" id="ACG49021.1"/>
    </source>
</evidence>
<sequence length="90" mass="10413">MDAEPPLFSAFLYSPCVAVRVRCLYKCSRGVTCHGQPFWRRRMFDVLCIPSTTPSTIGEDSFLLCHFIDRRLFANMNCVYVPMCVEERNP</sequence>
<dbReference type="ExpressionAtlas" id="B6UI38">
    <property type="expression patterns" value="baseline and differential"/>
</dbReference>
<organism evidence="1">
    <name type="scientific">Zea mays</name>
    <name type="common">Maize</name>
    <dbReference type="NCBI Taxonomy" id="4577"/>
    <lineage>
        <taxon>Eukaryota</taxon>
        <taxon>Viridiplantae</taxon>
        <taxon>Streptophyta</taxon>
        <taxon>Embryophyta</taxon>
        <taxon>Tracheophyta</taxon>
        <taxon>Spermatophyta</taxon>
        <taxon>Magnoliopsida</taxon>
        <taxon>Liliopsida</taxon>
        <taxon>Poales</taxon>
        <taxon>Poaceae</taxon>
        <taxon>PACMAD clade</taxon>
        <taxon>Panicoideae</taxon>
        <taxon>Andropogonodae</taxon>
        <taxon>Andropogoneae</taxon>
        <taxon>Tripsacinae</taxon>
        <taxon>Zea</taxon>
    </lineage>
</organism>
<reference evidence="1" key="1">
    <citation type="journal article" date="2009" name="Plant Mol. Biol.">
        <title>Insights into corn genes derived from large-scale cDNA sequencing.</title>
        <authorList>
            <person name="Alexandrov N.N."/>
            <person name="Brover V.V."/>
            <person name="Freidin S."/>
            <person name="Troukhan M.E."/>
            <person name="Tatarinova T.V."/>
            <person name="Zhang H."/>
            <person name="Swaller T.J."/>
            <person name="Lu Y.P."/>
            <person name="Bouck J."/>
            <person name="Flavell R.B."/>
            <person name="Feldmann K.A."/>
        </authorList>
    </citation>
    <scope>NUCLEOTIDE SEQUENCE</scope>
</reference>
<protein>
    <submittedName>
        <fullName evidence="1">Uncharacterized protein</fullName>
    </submittedName>
</protein>
<proteinExistence type="evidence at transcript level"/>
<accession>B6UI38</accession>
<name>B6UI38_MAIZE</name>
<dbReference type="AlphaFoldDB" id="B6UI38"/>